<dbReference type="InterPro" id="IPR017871">
    <property type="entry name" value="ABC_transporter-like_CS"/>
</dbReference>
<dbReference type="VEuPathDB" id="TriTrypDB:LmxM.23.0210"/>
<dbReference type="PANTHER" id="PTHR24223:SF415">
    <property type="entry name" value="FI20190P1"/>
    <property type="match status" value="1"/>
</dbReference>
<feature type="domain" description="ABC transporter" evidence="11">
    <location>
        <begin position="651"/>
        <end position="871"/>
    </location>
</feature>
<feature type="compositionally biased region" description="Low complexity" evidence="9">
    <location>
        <begin position="632"/>
        <end position="643"/>
    </location>
</feature>
<dbReference type="PhylomeDB" id="E9AW22"/>
<feature type="transmembrane region" description="Helical" evidence="10">
    <location>
        <begin position="1086"/>
        <end position="1105"/>
    </location>
</feature>
<feature type="region of interest" description="Disordered" evidence="9">
    <location>
        <begin position="632"/>
        <end position="653"/>
    </location>
</feature>
<feature type="region of interest" description="Disordered" evidence="9">
    <location>
        <begin position="872"/>
        <end position="911"/>
    </location>
</feature>
<feature type="compositionally biased region" description="Acidic residues" evidence="9">
    <location>
        <begin position="1"/>
        <end position="16"/>
    </location>
</feature>
<dbReference type="KEGG" id="lmi:LMXM_23_0210"/>
<feature type="transmembrane region" description="Helical" evidence="10">
    <location>
        <begin position="281"/>
        <end position="301"/>
    </location>
</feature>
<dbReference type="OMA" id="CFETGMR"/>
<evidence type="ECO:0000313" key="14">
    <source>
        <dbReference type="Proteomes" id="UP000007259"/>
    </source>
</evidence>
<evidence type="ECO:0000256" key="4">
    <source>
        <dbReference type="ARBA" id="ARBA00022741"/>
    </source>
</evidence>
<feature type="transmembrane region" description="Helical" evidence="10">
    <location>
        <begin position="985"/>
        <end position="1004"/>
    </location>
</feature>
<protein>
    <submittedName>
        <fullName evidence="13">ATP-binding cassette protein subfamily C, member 1</fullName>
    </submittedName>
</protein>
<evidence type="ECO:0000256" key="2">
    <source>
        <dbReference type="ARBA" id="ARBA00022448"/>
    </source>
</evidence>
<reference evidence="13 14" key="1">
    <citation type="journal article" date="2011" name="Genome Res.">
        <title>Chromosome and gene copy number variation allow major structural change between species and strains of Leishmania.</title>
        <authorList>
            <person name="Rogers M.B."/>
            <person name="Hilley J.D."/>
            <person name="Dickens N.J."/>
            <person name="Wilkes J."/>
            <person name="Bates P.A."/>
            <person name="Depledge D.P."/>
            <person name="Harris D."/>
            <person name="Her Y."/>
            <person name="Herzyk P."/>
            <person name="Imamura H."/>
            <person name="Otto T.D."/>
            <person name="Sanders M."/>
            <person name="Seeger K."/>
            <person name="Dujardin J.C."/>
            <person name="Berriman M."/>
            <person name="Smith D.F."/>
            <person name="Hertz-Fowler C."/>
            <person name="Mottram J.C."/>
        </authorList>
    </citation>
    <scope>NUCLEOTIDE SEQUENCE [LARGE SCALE GENOMIC DNA]</scope>
    <source>
        <strain evidence="13 14">MHOM/GT/2001/U1103</strain>
    </source>
</reference>
<dbReference type="FunFam" id="3.40.50.300:FF:000630">
    <property type="entry name" value="ATP-binding cassette (ABC) transporter, putative"/>
    <property type="match status" value="1"/>
</dbReference>
<dbReference type="CDD" id="cd03250">
    <property type="entry name" value="ABCC_MRP_domain1"/>
    <property type="match status" value="1"/>
</dbReference>
<feature type="compositionally biased region" description="Basic and acidic residues" evidence="9">
    <location>
        <begin position="896"/>
        <end position="911"/>
    </location>
</feature>
<dbReference type="Gene3D" id="3.40.50.300">
    <property type="entry name" value="P-loop containing nucleotide triphosphate hydrolases"/>
    <property type="match status" value="2"/>
</dbReference>
<dbReference type="RefSeq" id="XP_003875644.1">
    <property type="nucleotide sequence ID" value="XM_003875595.1"/>
</dbReference>
<dbReference type="GO" id="GO:0016020">
    <property type="term" value="C:membrane"/>
    <property type="evidence" value="ECO:0007669"/>
    <property type="project" value="UniProtKB-SubCell"/>
</dbReference>
<dbReference type="InterPro" id="IPR003593">
    <property type="entry name" value="AAA+_ATPase"/>
</dbReference>
<dbReference type="CDD" id="cd03244">
    <property type="entry name" value="ABCC_MRP_domain2"/>
    <property type="match status" value="1"/>
</dbReference>
<organism evidence="13 14">
    <name type="scientific">Leishmania mexicana (strain MHOM/GT/2001/U1103)</name>
    <dbReference type="NCBI Taxonomy" id="929439"/>
    <lineage>
        <taxon>Eukaryota</taxon>
        <taxon>Discoba</taxon>
        <taxon>Euglenozoa</taxon>
        <taxon>Kinetoplastea</taxon>
        <taxon>Metakinetoplastina</taxon>
        <taxon>Trypanosomatida</taxon>
        <taxon>Trypanosomatidae</taxon>
        <taxon>Leishmaniinae</taxon>
        <taxon>Leishmania</taxon>
    </lineage>
</organism>
<feature type="transmembrane region" description="Helical" evidence="10">
    <location>
        <begin position="948"/>
        <end position="973"/>
    </location>
</feature>
<keyword evidence="7 10" id="KW-0472">Membrane</keyword>
<dbReference type="FunFam" id="1.20.1560.10:FF:000010">
    <property type="entry name" value="Multidrug resistance-associated ABC transporter"/>
    <property type="match status" value="1"/>
</dbReference>
<feature type="transmembrane region" description="Helical" evidence="10">
    <location>
        <begin position="1059"/>
        <end position="1080"/>
    </location>
</feature>
<dbReference type="InterPro" id="IPR044746">
    <property type="entry name" value="ABCC_6TM_D1"/>
</dbReference>
<keyword evidence="8" id="KW-0325">Glycoprotein</keyword>
<dbReference type="SUPFAM" id="SSF90123">
    <property type="entry name" value="ABC transporter transmembrane region"/>
    <property type="match status" value="2"/>
</dbReference>
<comment type="subcellular location">
    <subcellularLocation>
        <location evidence="1">Membrane</location>
        <topology evidence="1">Multi-pass membrane protein</topology>
    </subcellularLocation>
</comment>
<feature type="domain" description="ABC transmembrane type-1" evidence="12">
    <location>
        <begin position="954"/>
        <end position="1232"/>
    </location>
</feature>
<feature type="region of interest" description="Disordered" evidence="9">
    <location>
        <begin position="1"/>
        <end position="32"/>
    </location>
</feature>
<dbReference type="EMBL" id="FR799576">
    <property type="protein sequence ID" value="CBZ27156.1"/>
    <property type="molecule type" value="Genomic_DNA"/>
</dbReference>
<dbReference type="GeneID" id="13454366"/>
<proteinExistence type="predicted"/>
<dbReference type="PANTHER" id="PTHR24223">
    <property type="entry name" value="ATP-BINDING CASSETTE SUB-FAMILY C"/>
    <property type="match status" value="1"/>
</dbReference>
<feature type="compositionally biased region" description="Basic and acidic residues" evidence="9">
    <location>
        <begin position="873"/>
        <end position="885"/>
    </location>
</feature>
<evidence type="ECO:0000256" key="5">
    <source>
        <dbReference type="ARBA" id="ARBA00022840"/>
    </source>
</evidence>
<dbReference type="Gene3D" id="1.20.1560.10">
    <property type="entry name" value="ABC transporter type 1, transmembrane domain"/>
    <property type="match status" value="2"/>
</dbReference>
<dbReference type="PROSITE" id="PS50929">
    <property type="entry name" value="ABC_TM1F"/>
    <property type="match status" value="2"/>
</dbReference>
<feature type="transmembrane region" description="Helical" evidence="10">
    <location>
        <begin position="1171"/>
        <end position="1191"/>
    </location>
</feature>
<feature type="transmembrane region" description="Helical" evidence="10">
    <location>
        <begin position="242"/>
        <end position="269"/>
    </location>
</feature>
<dbReference type="Pfam" id="PF00005">
    <property type="entry name" value="ABC_tran"/>
    <property type="match status" value="2"/>
</dbReference>
<gene>
    <name evidence="13" type="ORF">LMXM_23_0210</name>
</gene>
<dbReference type="Proteomes" id="UP000007259">
    <property type="component" value="Chromosome 23"/>
</dbReference>
<evidence type="ECO:0000256" key="1">
    <source>
        <dbReference type="ARBA" id="ARBA00004141"/>
    </source>
</evidence>
<evidence type="ECO:0000256" key="8">
    <source>
        <dbReference type="ARBA" id="ARBA00023180"/>
    </source>
</evidence>
<feature type="transmembrane region" description="Helical" evidence="10">
    <location>
        <begin position="357"/>
        <end position="378"/>
    </location>
</feature>
<evidence type="ECO:0000256" key="7">
    <source>
        <dbReference type="ARBA" id="ARBA00023136"/>
    </source>
</evidence>
<accession>E9AW22</accession>
<dbReference type="InterPro" id="IPR027417">
    <property type="entry name" value="P-loop_NTPase"/>
</dbReference>
<dbReference type="FunFam" id="1.20.1560.10:FF:000082">
    <property type="entry name" value="ABC transporter, multidrug resistance associated protein"/>
    <property type="match status" value="1"/>
</dbReference>
<keyword evidence="5 13" id="KW-0067">ATP-binding</keyword>
<feature type="transmembrane region" description="Helical" evidence="10">
    <location>
        <begin position="384"/>
        <end position="406"/>
    </location>
</feature>
<evidence type="ECO:0000313" key="13">
    <source>
        <dbReference type="EMBL" id="CBZ27156.1"/>
    </source>
</evidence>
<dbReference type="InterPro" id="IPR050173">
    <property type="entry name" value="ABC_transporter_C-like"/>
</dbReference>
<name>E9AW22_LEIMU</name>
<feature type="domain" description="ABC transporter" evidence="11">
    <location>
        <begin position="1296"/>
        <end position="1531"/>
    </location>
</feature>
<dbReference type="PROSITE" id="PS00211">
    <property type="entry name" value="ABC_TRANSPORTER_1"/>
    <property type="match status" value="2"/>
</dbReference>
<dbReference type="OrthoDB" id="6500128at2759"/>
<evidence type="ECO:0000256" key="6">
    <source>
        <dbReference type="ARBA" id="ARBA00022989"/>
    </source>
</evidence>
<evidence type="ECO:0000256" key="9">
    <source>
        <dbReference type="SAM" id="MobiDB-lite"/>
    </source>
</evidence>
<evidence type="ECO:0000259" key="11">
    <source>
        <dbReference type="PROSITE" id="PS50893"/>
    </source>
</evidence>
<dbReference type="InterPro" id="IPR044726">
    <property type="entry name" value="ABCC_6TM_D2"/>
</dbReference>
<keyword evidence="4" id="KW-0547">Nucleotide-binding</keyword>
<feature type="domain" description="ABC transmembrane type-1" evidence="12">
    <location>
        <begin position="250"/>
        <end position="529"/>
    </location>
</feature>
<dbReference type="GO" id="GO:0016887">
    <property type="term" value="F:ATP hydrolysis activity"/>
    <property type="evidence" value="ECO:0007669"/>
    <property type="project" value="InterPro"/>
</dbReference>
<dbReference type="CDD" id="cd18580">
    <property type="entry name" value="ABC_6TM_ABCC_D2"/>
    <property type="match status" value="1"/>
</dbReference>
<dbReference type="InterPro" id="IPR003439">
    <property type="entry name" value="ABC_transporter-like_ATP-bd"/>
</dbReference>
<evidence type="ECO:0000256" key="3">
    <source>
        <dbReference type="ARBA" id="ARBA00022692"/>
    </source>
</evidence>
<dbReference type="Pfam" id="PF00664">
    <property type="entry name" value="ABC_membrane"/>
    <property type="match status" value="2"/>
</dbReference>
<keyword evidence="6 10" id="KW-1133">Transmembrane helix</keyword>
<evidence type="ECO:0000259" key="12">
    <source>
        <dbReference type="PROSITE" id="PS50929"/>
    </source>
</evidence>
<sequence length="1559" mass="171785">MLQETINEELPMEMMEEMPSAAPPRRPHHQSDPLYDYRREHLALQERLAEIWGPEAPYTPVPEETSSWFKRYYYGWVYETVVLASKEKLEHEALPPPTRDARAHDCGLRLSRAVQAAMYERNAWHCMVGAEVVSTLDASSRGVLRWVGVPQQGGYTRMMAGVEWSVPPALRTAARSDDSGVSPFFDGVAHGEHLFTPEQSGMSTLEETTTLRWDLTGRGGVVEIPTPKRVPLTQLLAFKLPYYLWMQVPFVLVSSICIVALPSILQAFVAFLGDDPSTQTWGRGLGLVAGIFLVQALQSVCSQRYNYISFRCGLQYRSVLSSLIFEKCMIISGKSLAQPDMNAGRIINMVSTDVEQVYFFMLFCMLLWSSPIVLLLAIVQLWRLVGWCAIMAIISFLATIPLNTFLMGIQMRARQDIAKAADARVKATNEFFSGIRVAKFMTWEPCFVASIESKRAVELFFLKKIQNARVATSFVSNATPMLMIALVFTVYYCTGHELSSTVVFPTIALLGVLRQPFQHIPWMFTMAVQYLISIGRIRRFLECDNATCSTVQDMEEYAREQSEHSAACQLAAVLENVDVTAFVPVKLPFAPCLHVPFVPRVLRMLCCGRCRPAKQYSAPAAVAEDVYAVSQSSPSSPSSSPSPRGGGNQKGNPEAEWYELEPKVLLRDVSVSVPRGKLTVVLGATGSGKSTLLQSLLSQFEISEGRVWAERSIAYVPQQAWIMNATVRGNILFFDEEDAARLADAVCVSQLEADLAQLGGGLETEIGEKGVNLSGGQKARVSLARAVYANRDVYLLDDPLSALDAHVGQRIVQDVILGRLRGKTRVLATHQVHVVPRADYVVALSDGRVEFSGSSADFMRTSLYAGMAAGVTETKEEGDAERSESALDGEEEAEVMLDRSASKDEGKENGDAAARDSAASSFVVEEEKASGVVPWGTYMAYFRYCGGAHVAASIVLVFAVTELITVSSSVWLSRWTTKKESESNSLYLTVYLLTVLAGSAGYPLRFVVSYTAMRQGCVALHRTILRSVTAGTIEFFDRTPLGRLLNRFSRDINTLDDGLQMSTIFLLESLFSISVLVLVITYSQPIVLIALAPCGYLYYRIMVFYNSANREIRRQTSVMKTPVFTLLSELTNGLATIMAYGKAKEVMGEALQRLDVVHSCGNLENNTNRWLAVRIEFLSNIVITAIAFVGVGTTCLRSNRLDIGLISLSLTMAMQTTGELNWLVRMVATLEADMNSVERLLYYIDHIPKEAMPELDAEVDALERRTGVAADVTGTVVIEPASPTSAAPHAVQAGSLVFEGVQMRYREGLPLVLRGVSFRIAPREKVGIVGRTGSGKSTLLLTFMRMVEVCGGVIRVNGREIGAYGLRELRQQFSMIPQDPVLFDGTVRQNVDPFLEASSAEVWTALELVGLRERVASESEGIDSRVLEGGSNYSVGQRQLMCMARALLKRGSGFILMDEATANIDPALDRQIQATVMSAFAAYTVITIAHRLHTVAQYDKIIVMDHGVVAEMGSPRELVMNRQSIFHSMVEAVGPSARRHFLSLVGGRGNEVAPYSKCG</sequence>
<dbReference type="CDD" id="cd18579">
    <property type="entry name" value="ABC_6TM_ABCC_D1"/>
    <property type="match status" value="1"/>
</dbReference>
<keyword evidence="14" id="KW-1185">Reference proteome</keyword>
<keyword evidence="2" id="KW-0813">Transport</keyword>
<feature type="transmembrane region" description="Helical" evidence="10">
    <location>
        <begin position="470"/>
        <end position="492"/>
    </location>
</feature>
<dbReference type="GO" id="GO:0005524">
    <property type="term" value="F:ATP binding"/>
    <property type="evidence" value="ECO:0007669"/>
    <property type="project" value="UniProtKB-KW"/>
</dbReference>
<dbReference type="InterPro" id="IPR011527">
    <property type="entry name" value="ABC1_TM_dom"/>
</dbReference>
<dbReference type="FunFam" id="3.40.50.300:FF:002055">
    <property type="entry name" value="ATP-binding cassette protein subfamily C, member 1"/>
    <property type="match status" value="1"/>
</dbReference>
<evidence type="ECO:0000256" key="10">
    <source>
        <dbReference type="SAM" id="Phobius"/>
    </source>
</evidence>
<dbReference type="SUPFAM" id="SSF52540">
    <property type="entry name" value="P-loop containing nucleoside triphosphate hydrolases"/>
    <property type="match status" value="2"/>
</dbReference>
<dbReference type="PROSITE" id="PS50893">
    <property type="entry name" value="ABC_TRANSPORTER_2"/>
    <property type="match status" value="2"/>
</dbReference>
<dbReference type="GO" id="GO:0140359">
    <property type="term" value="F:ABC-type transporter activity"/>
    <property type="evidence" value="ECO:0007669"/>
    <property type="project" value="InterPro"/>
</dbReference>
<dbReference type="InterPro" id="IPR036640">
    <property type="entry name" value="ABC1_TM_sf"/>
</dbReference>
<keyword evidence="3 10" id="KW-0812">Transmembrane</keyword>
<dbReference type="SMART" id="SM00382">
    <property type="entry name" value="AAA"/>
    <property type="match status" value="2"/>
</dbReference>